<dbReference type="EMBL" id="SMMG02000006">
    <property type="protein sequence ID" value="KAA3468968.1"/>
    <property type="molecule type" value="Genomic_DNA"/>
</dbReference>
<protein>
    <submittedName>
        <fullName evidence="1">Putative inactive leucine-rich repeat receptor-like protein kinase</fullName>
    </submittedName>
</protein>
<proteinExistence type="predicted"/>
<organism evidence="1 2">
    <name type="scientific">Gossypium australe</name>
    <dbReference type="NCBI Taxonomy" id="47621"/>
    <lineage>
        <taxon>Eukaryota</taxon>
        <taxon>Viridiplantae</taxon>
        <taxon>Streptophyta</taxon>
        <taxon>Embryophyta</taxon>
        <taxon>Tracheophyta</taxon>
        <taxon>Spermatophyta</taxon>
        <taxon>Magnoliopsida</taxon>
        <taxon>eudicotyledons</taxon>
        <taxon>Gunneridae</taxon>
        <taxon>Pentapetalae</taxon>
        <taxon>rosids</taxon>
        <taxon>malvids</taxon>
        <taxon>Malvales</taxon>
        <taxon>Malvaceae</taxon>
        <taxon>Malvoideae</taxon>
        <taxon>Gossypium</taxon>
    </lineage>
</organism>
<keyword evidence="1" id="KW-0675">Receptor</keyword>
<comment type="caution">
    <text evidence="1">The sequence shown here is derived from an EMBL/GenBank/DDBJ whole genome shotgun (WGS) entry which is preliminary data.</text>
</comment>
<keyword evidence="1" id="KW-0808">Transferase</keyword>
<dbReference type="AlphaFoldDB" id="A0A5B6VIV3"/>
<evidence type="ECO:0000313" key="1">
    <source>
        <dbReference type="EMBL" id="KAA3468968.1"/>
    </source>
</evidence>
<reference evidence="2" key="1">
    <citation type="journal article" date="2019" name="Plant Biotechnol. J.">
        <title>Genome sequencing of the Australian wild diploid species Gossypium australe highlights disease resistance and delayed gland morphogenesis.</title>
        <authorList>
            <person name="Cai Y."/>
            <person name="Cai X."/>
            <person name="Wang Q."/>
            <person name="Wang P."/>
            <person name="Zhang Y."/>
            <person name="Cai C."/>
            <person name="Xu Y."/>
            <person name="Wang K."/>
            <person name="Zhou Z."/>
            <person name="Wang C."/>
            <person name="Geng S."/>
            <person name="Li B."/>
            <person name="Dong Q."/>
            <person name="Hou Y."/>
            <person name="Wang H."/>
            <person name="Ai P."/>
            <person name="Liu Z."/>
            <person name="Yi F."/>
            <person name="Sun M."/>
            <person name="An G."/>
            <person name="Cheng J."/>
            <person name="Zhang Y."/>
            <person name="Shi Q."/>
            <person name="Xie Y."/>
            <person name="Shi X."/>
            <person name="Chang Y."/>
            <person name="Huang F."/>
            <person name="Chen Y."/>
            <person name="Hong S."/>
            <person name="Mi L."/>
            <person name="Sun Q."/>
            <person name="Zhang L."/>
            <person name="Zhou B."/>
            <person name="Peng R."/>
            <person name="Zhang X."/>
            <person name="Liu F."/>
        </authorList>
    </citation>
    <scope>NUCLEOTIDE SEQUENCE [LARGE SCALE GENOMIC DNA]</scope>
    <source>
        <strain evidence="2">cv. PA1801</strain>
    </source>
</reference>
<dbReference type="OrthoDB" id="1739513at2759"/>
<dbReference type="Proteomes" id="UP000325315">
    <property type="component" value="Unassembled WGS sequence"/>
</dbReference>
<keyword evidence="2" id="KW-1185">Reference proteome</keyword>
<dbReference type="GO" id="GO:0016301">
    <property type="term" value="F:kinase activity"/>
    <property type="evidence" value="ECO:0007669"/>
    <property type="project" value="UniProtKB-KW"/>
</dbReference>
<evidence type="ECO:0000313" key="2">
    <source>
        <dbReference type="Proteomes" id="UP000325315"/>
    </source>
</evidence>
<sequence>MPMSQSRRSANFMSVWNAKKDLIWRYIKFEQQHDIKSFQFVQIQLPQNERNSGNRQTSVRTSAKATPFSLVYGMEAVLPIKVEIPSLRSRYDQKRLRATRHGQMYQKRMM</sequence>
<name>A0A5B6VIV3_9ROSI</name>
<accession>A0A5B6VIV3</accession>
<gene>
    <name evidence="1" type="ORF">EPI10_014805</name>
</gene>
<keyword evidence="1" id="KW-0418">Kinase</keyword>